<sequence length="225" mass="25959">MIPIEIKPNILMLKGVHLDSNVYFLKSRDEALIVDTGTGVYWNRYIGVAEREGYLDVERVYIFNTHEHFDHVGGNEAFGRYFNEKGVEVVFVAHELTAKTLEEGDDYVILSFYYGRRFKPQKVQIKLKDNDYLRVGDVELRLIHTPGHTQGSSCLYYEEEEVMFTGDTVFLGTYGRTDLPTGNFEELTRSLEELREFRVRLGLPGHGGIIKDWRGNLEEILGELL</sequence>
<dbReference type="InterPro" id="IPR050855">
    <property type="entry name" value="NDM-1-like"/>
</dbReference>
<dbReference type="Pfam" id="PF00753">
    <property type="entry name" value="Lactamase_B"/>
    <property type="match status" value="1"/>
</dbReference>
<name>A0A127BBF1_9EURY</name>
<dbReference type="OrthoDB" id="197151at2157"/>
<accession>A0A127BBF1</accession>
<dbReference type="GO" id="GO:0016787">
    <property type="term" value="F:hydrolase activity"/>
    <property type="evidence" value="ECO:0007669"/>
    <property type="project" value="UniProtKB-KW"/>
</dbReference>
<evidence type="ECO:0000259" key="1">
    <source>
        <dbReference type="SMART" id="SM00849"/>
    </source>
</evidence>
<dbReference type="SMART" id="SM00849">
    <property type="entry name" value="Lactamase_B"/>
    <property type="match status" value="1"/>
</dbReference>
<dbReference type="InterPro" id="IPR036866">
    <property type="entry name" value="RibonucZ/Hydroxyglut_hydro"/>
</dbReference>
<dbReference type="CDD" id="cd06262">
    <property type="entry name" value="metallo-hydrolase-like_MBL-fold"/>
    <property type="match status" value="1"/>
</dbReference>
<dbReference type="GeneID" id="28491261"/>
<dbReference type="InterPro" id="IPR001279">
    <property type="entry name" value="Metallo-B-lactamas"/>
</dbReference>
<protein>
    <submittedName>
        <fullName evidence="2">Hydrolase</fullName>
    </submittedName>
</protein>
<dbReference type="PATRIC" id="fig|1609559.3.peg.1138"/>
<dbReference type="Proteomes" id="UP000070587">
    <property type="component" value="Chromosome"/>
</dbReference>
<dbReference type="RefSeq" id="WP_068322039.1">
    <property type="nucleotide sequence ID" value="NZ_CP010835.1"/>
</dbReference>
<dbReference type="STRING" id="1609559.TQ32_05460"/>
<dbReference type="EMBL" id="CP010835">
    <property type="protein sequence ID" value="AMM53986.1"/>
    <property type="molecule type" value="Genomic_DNA"/>
</dbReference>
<dbReference type="PANTHER" id="PTHR42951">
    <property type="entry name" value="METALLO-BETA-LACTAMASE DOMAIN-CONTAINING"/>
    <property type="match status" value="1"/>
</dbReference>
<dbReference type="AlphaFoldDB" id="A0A127BBF1"/>
<organism evidence="2 3">
    <name type="scientific">Pyrococcus kukulkanii</name>
    <dbReference type="NCBI Taxonomy" id="1609559"/>
    <lineage>
        <taxon>Archaea</taxon>
        <taxon>Methanobacteriati</taxon>
        <taxon>Methanobacteriota</taxon>
        <taxon>Thermococci</taxon>
        <taxon>Thermococcales</taxon>
        <taxon>Thermococcaceae</taxon>
        <taxon>Pyrococcus</taxon>
    </lineage>
</organism>
<keyword evidence="2" id="KW-0378">Hydrolase</keyword>
<evidence type="ECO:0000313" key="3">
    <source>
        <dbReference type="Proteomes" id="UP000070587"/>
    </source>
</evidence>
<proteinExistence type="predicted"/>
<reference evidence="2 3" key="2">
    <citation type="journal article" date="2016" name="Int. J. Syst. Evol. Microbiol.">
        <title>Pyrococcus kukulkanii sp. nov., a hyperthermophilic, piezophilic archaeon isolated from a deep-sea hydrothermal vent.</title>
        <authorList>
            <person name="Callac N."/>
            <person name="Oger P."/>
            <person name="Lesongeur F."/>
            <person name="Rattray J.E."/>
            <person name="Vannier P."/>
            <person name="Michoud G."/>
            <person name="Beauverger M."/>
            <person name="Gayet N."/>
            <person name="Rouxel O."/>
            <person name="Jebbar M."/>
            <person name="Godfroy A."/>
        </authorList>
    </citation>
    <scope>NUCLEOTIDE SEQUENCE [LARGE SCALE GENOMIC DNA]</scope>
    <source>
        <strain evidence="2 3">NCB100</strain>
    </source>
</reference>
<gene>
    <name evidence="2" type="ORF">TQ32_05460</name>
</gene>
<feature type="domain" description="Metallo-beta-lactamase" evidence="1">
    <location>
        <begin position="19"/>
        <end position="206"/>
    </location>
</feature>
<dbReference type="Gene3D" id="3.60.15.10">
    <property type="entry name" value="Ribonuclease Z/Hydroxyacylglutathione hydrolase-like"/>
    <property type="match status" value="1"/>
</dbReference>
<reference evidence="3" key="1">
    <citation type="submission" date="2015-02" db="EMBL/GenBank/DDBJ databases">
        <title>Pyrococcus kukulkanii sp. nov., a novel hyperthermophilic archaeon isolated from a deep-sea hydrothermal vent at the Guaymas Basin.</title>
        <authorList>
            <person name="Oger P.M."/>
            <person name="Callac N."/>
            <person name="Jebbar M."/>
            <person name="Godfroy A."/>
        </authorList>
    </citation>
    <scope>NUCLEOTIDE SEQUENCE [LARGE SCALE GENOMIC DNA]</scope>
    <source>
        <strain evidence="3">NCB100</strain>
    </source>
</reference>
<dbReference type="KEGG" id="pyc:TQ32_05460"/>
<dbReference type="PANTHER" id="PTHR42951:SF4">
    <property type="entry name" value="ACYL-COENZYME A THIOESTERASE MBLAC2"/>
    <property type="match status" value="1"/>
</dbReference>
<dbReference type="SUPFAM" id="SSF56281">
    <property type="entry name" value="Metallo-hydrolase/oxidoreductase"/>
    <property type="match status" value="1"/>
</dbReference>
<evidence type="ECO:0000313" key="2">
    <source>
        <dbReference type="EMBL" id="AMM53986.1"/>
    </source>
</evidence>